<name>A0A7W7VSP7_9ACTN</name>
<feature type="region of interest" description="Disordered" evidence="1">
    <location>
        <begin position="83"/>
        <end position="114"/>
    </location>
</feature>
<gene>
    <name evidence="3" type="ORF">FHS44_008106</name>
</gene>
<evidence type="ECO:0000256" key="2">
    <source>
        <dbReference type="SAM" id="Phobius"/>
    </source>
</evidence>
<protein>
    <submittedName>
        <fullName evidence="3">Uncharacterized protein</fullName>
    </submittedName>
</protein>
<keyword evidence="4" id="KW-1185">Reference proteome</keyword>
<dbReference type="AlphaFoldDB" id="A0A7W7VSP7"/>
<organism evidence="3 4">
    <name type="scientific">Streptosporangium saharense</name>
    <dbReference type="NCBI Taxonomy" id="1706840"/>
    <lineage>
        <taxon>Bacteria</taxon>
        <taxon>Bacillati</taxon>
        <taxon>Actinomycetota</taxon>
        <taxon>Actinomycetes</taxon>
        <taxon>Streptosporangiales</taxon>
        <taxon>Streptosporangiaceae</taxon>
        <taxon>Streptosporangium</taxon>
    </lineage>
</organism>
<evidence type="ECO:0000256" key="1">
    <source>
        <dbReference type="SAM" id="MobiDB-lite"/>
    </source>
</evidence>
<keyword evidence="2" id="KW-0812">Transmembrane</keyword>
<sequence length="114" mass="12136">MTTDPTAPAPAPREVPATPGRLAVVGRWLGATTAAGALTFVIPPGLRNAILVEVAVLGGLLVLVALFGSETLVDRVHRLIRQLTNRPEPRRPPASRPPQRAARPVCTGRSRRAR</sequence>
<evidence type="ECO:0000313" key="3">
    <source>
        <dbReference type="EMBL" id="MBB4920953.1"/>
    </source>
</evidence>
<dbReference type="Proteomes" id="UP000552644">
    <property type="component" value="Unassembled WGS sequence"/>
</dbReference>
<evidence type="ECO:0000313" key="4">
    <source>
        <dbReference type="Proteomes" id="UP000552644"/>
    </source>
</evidence>
<feature type="transmembrane region" description="Helical" evidence="2">
    <location>
        <begin position="50"/>
        <end position="73"/>
    </location>
</feature>
<reference evidence="3 4" key="1">
    <citation type="submission" date="2020-08" db="EMBL/GenBank/DDBJ databases">
        <title>Genomic Encyclopedia of Type Strains, Phase III (KMG-III): the genomes of soil and plant-associated and newly described type strains.</title>
        <authorList>
            <person name="Whitman W."/>
        </authorList>
    </citation>
    <scope>NUCLEOTIDE SEQUENCE [LARGE SCALE GENOMIC DNA]</scope>
    <source>
        <strain evidence="3 4">CECT 8840</strain>
    </source>
</reference>
<comment type="caution">
    <text evidence="3">The sequence shown here is derived from an EMBL/GenBank/DDBJ whole genome shotgun (WGS) entry which is preliminary data.</text>
</comment>
<accession>A0A7W7VSP7</accession>
<keyword evidence="2" id="KW-0472">Membrane</keyword>
<dbReference type="EMBL" id="JACHJP010000021">
    <property type="protein sequence ID" value="MBB4920953.1"/>
    <property type="molecule type" value="Genomic_DNA"/>
</dbReference>
<proteinExistence type="predicted"/>
<keyword evidence="2" id="KW-1133">Transmembrane helix</keyword>